<gene>
    <name evidence="8" type="ORF">CPT03_02635</name>
</gene>
<dbReference type="PROSITE" id="PS50109">
    <property type="entry name" value="HIS_KIN"/>
    <property type="match status" value="1"/>
</dbReference>
<keyword evidence="5" id="KW-0472">Membrane</keyword>
<dbReference type="Gene3D" id="1.10.287.130">
    <property type="match status" value="1"/>
</dbReference>
<evidence type="ECO:0000313" key="8">
    <source>
        <dbReference type="EMBL" id="ATP55434.1"/>
    </source>
</evidence>
<feature type="coiled-coil region" evidence="4">
    <location>
        <begin position="417"/>
        <end position="447"/>
    </location>
</feature>
<dbReference type="InterPro" id="IPR011623">
    <property type="entry name" value="7TMR_DISM_rcpt_extracell_dom1"/>
</dbReference>
<keyword evidence="4" id="KW-0175">Coiled coil</keyword>
<evidence type="ECO:0000313" key="9">
    <source>
        <dbReference type="Proteomes" id="UP000223749"/>
    </source>
</evidence>
<evidence type="ECO:0000259" key="7">
    <source>
        <dbReference type="PROSITE" id="PS50109"/>
    </source>
</evidence>
<dbReference type="KEGG" id="pgs:CPT03_02635"/>
<evidence type="ECO:0000256" key="5">
    <source>
        <dbReference type="SAM" id="Phobius"/>
    </source>
</evidence>
<dbReference type="SUPFAM" id="SSF47384">
    <property type="entry name" value="Homodimeric domain of signal transducing histidine kinase"/>
    <property type="match status" value="1"/>
</dbReference>
<dbReference type="RefSeq" id="WP_099437385.1">
    <property type="nucleotide sequence ID" value="NZ_CP024091.1"/>
</dbReference>
<evidence type="ECO:0000256" key="2">
    <source>
        <dbReference type="ARBA" id="ARBA00012438"/>
    </source>
</evidence>
<dbReference type="InterPro" id="IPR004358">
    <property type="entry name" value="Sig_transdc_His_kin-like_C"/>
</dbReference>
<dbReference type="InterPro" id="IPR003661">
    <property type="entry name" value="HisK_dim/P_dom"/>
</dbReference>
<dbReference type="Pfam" id="PF07695">
    <property type="entry name" value="7TMR-DISM_7TM"/>
    <property type="match status" value="1"/>
</dbReference>
<dbReference type="Proteomes" id="UP000223749">
    <property type="component" value="Chromosome"/>
</dbReference>
<dbReference type="CDD" id="cd00082">
    <property type="entry name" value="HisKA"/>
    <property type="match status" value="1"/>
</dbReference>
<evidence type="ECO:0000256" key="3">
    <source>
        <dbReference type="ARBA" id="ARBA00022553"/>
    </source>
</evidence>
<feature type="domain" description="Histidine kinase" evidence="7">
    <location>
        <begin position="456"/>
        <end position="704"/>
    </location>
</feature>
<dbReference type="Pfam" id="PF02518">
    <property type="entry name" value="HATPase_c"/>
    <property type="match status" value="1"/>
</dbReference>
<dbReference type="GO" id="GO:0000155">
    <property type="term" value="F:phosphorelay sensor kinase activity"/>
    <property type="evidence" value="ECO:0007669"/>
    <property type="project" value="InterPro"/>
</dbReference>
<proteinExistence type="predicted"/>
<feature type="transmembrane region" description="Helical" evidence="5">
    <location>
        <begin position="173"/>
        <end position="194"/>
    </location>
</feature>
<keyword evidence="6" id="KW-0732">Signal</keyword>
<dbReference type="PANTHER" id="PTHR43065">
    <property type="entry name" value="SENSOR HISTIDINE KINASE"/>
    <property type="match status" value="1"/>
</dbReference>
<keyword evidence="9" id="KW-1185">Reference proteome</keyword>
<accession>A0A2D1U1Q3</accession>
<reference evidence="8 9" key="1">
    <citation type="submission" date="2017-10" db="EMBL/GenBank/DDBJ databases">
        <title>Whole genome of Pedobacter ginsengisoli T01R-27 isolated from tomato rhizosphere.</title>
        <authorList>
            <person name="Weon H.-Y."/>
            <person name="Lee S.A."/>
            <person name="Sang M.K."/>
            <person name="Song J."/>
        </authorList>
    </citation>
    <scope>NUCLEOTIDE SEQUENCE [LARGE SCALE GENOMIC DNA]</scope>
    <source>
        <strain evidence="8 9">T01R-27</strain>
    </source>
</reference>
<sequence>MFKNLILLLLFTATFLNAKAFETPNAPTLYTLDNSITKKNIQEVIGSHDFKKYTSNILNLGFGNKNYWVKTSIPQNLINYNNLILFIDQSRLSFVNIFYVKDSKVLLNQHLRNFNLISPSNLIGNVAYNNIPDSIINTDPDIYINIVSKELFVAPVMIQTKQETTTQLIRRDLIFGLYSGALLIMFLYNLFLFFSVRDKSYVFYVFYILFTWLSQISVQGFATKYFWSDNLWLHEHSVTIFSLIALISGLSFSISFLNTQKLVPRCHKILQTLVGLSAITLILALTNYVSFAFALMQLFTALSCIIALIIAAYGYFKENVKPAGYYLLAWTVLTIGICMFIAKDYRIIPYNIFTIYILQIASVIEVTLLSFALADKINLFKKEKEQSQAEALRVLIENEKLVREQNVLLEIKVKERTEALENTNQNLNEVLVNLKEAQSQLVDAEKMAGLGQLTAGIAHEINNPINFVTSNIKPLELDINELDDVIHMYEKLDLTGNVEEQLSAIENFKKRIDINFVRSEIKSLLTGIGDGARRTAEIIRSLKNFSRLDENDTKPVDLNEGLDSTLVLIRSTFPSNLKIIKDYEVLPLVECMPGKINQVFMNLITNAIYAIKAKSEQNEEESVTIKTWQEENHVKISIKDSGTGMPEEVKQKIFEPFFTTKDVGEGTGLGLSIVFRIIENHHGTIDVVTKVNQGTEFIITLPVK</sequence>
<dbReference type="InterPro" id="IPR036890">
    <property type="entry name" value="HATPase_C_sf"/>
</dbReference>
<keyword evidence="5" id="KW-1133">Transmembrane helix</keyword>
<keyword evidence="3" id="KW-0597">Phosphoprotein</keyword>
<feature type="signal peptide" evidence="6">
    <location>
        <begin position="1"/>
        <end position="20"/>
    </location>
</feature>
<dbReference type="Gene3D" id="3.30.565.10">
    <property type="entry name" value="Histidine kinase-like ATPase, C-terminal domain"/>
    <property type="match status" value="1"/>
</dbReference>
<protein>
    <recommendedName>
        <fullName evidence="2">histidine kinase</fullName>
        <ecNumber evidence="2">2.7.13.3</ecNumber>
    </recommendedName>
</protein>
<feature type="transmembrane region" description="Helical" evidence="5">
    <location>
        <begin position="201"/>
        <end position="218"/>
    </location>
</feature>
<feature type="transmembrane region" description="Helical" evidence="5">
    <location>
        <begin position="348"/>
        <end position="374"/>
    </location>
</feature>
<organism evidence="8 9">
    <name type="scientific">Pedobacter ginsengisoli</name>
    <dbReference type="NCBI Taxonomy" id="363852"/>
    <lineage>
        <taxon>Bacteria</taxon>
        <taxon>Pseudomonadati</taxon>
        <taxon>Bacteroidota</taxon>
        <taxon>Sphingobacteriia</taxon>
        <taxon>Sphingobacteriales</taxon>
        <taxon>Sphingobacteriaceae</taxon>
        <taxon>Pedobacter</taxon>
    </lineage>
</organism>
<dbReference type="PRINTS" id="PR00344">
    <property type="entry name" value="BCTRLSENSOR"/>
</dbReference>
<feature type="transmembrane region" description="Helical" evidence="5">
    <location>
        <begin position="238"/>
        <end position="257"/>
    </location>
</feature>
<dbReference type="EMBL" id="CP024091">
    <property type="protein sequence ID" value="ATP55434.1"/>
    <property type="molecule type" value="Genomic_DNA"/>
</dbReference>
<dbReference type="SMART" id="SM00387">
    <property type="entry name" value="HATPase_c"/>
    <property type="match status" value="1"/>
</dbReference>
<feature type="transmembrane region" description="Helical" evidence="5">
    <location>
        <begin position="269"/>
        <end position="289"/>
    </location>
</feature>
<comment type="catalytic activity">
    <reaction evidence="1">
        <text>ATP + protein L-histidine = ADP + protein N-phospho-L-histidine.</text>
        <dbReference type="EC" id="2.7.13.3"/>
    </reaction>
</comment>
<dbReference type="OrthoDB" id="9806995at2"/>
<evidence type="ECO:0000256" key="6">
    <source>
        <dbReference type="SAM" id="SignalP"/>
    </source>
</evidence>
<dbReference type="InterPro" id="IPR005467">
    <property type="entry name" value="His_kinase_dom"/>
</dbReference>
<dbReference type="Pfam" id="PF07696">
    <property type="entry name" value="7TMR-DISMED2"/>
    <property type="match status" value="1"/>
</dbReference>
<name>A0A2D1U1Q3_9SPHI</name>
<dbReference type="EC" id="2.7.13.3" evidence="2"/>
<dbReference type="AlphaFoldDB" id="A0A2D1U1Q3"/>
<dbReference type="SUPFAM" id="SSF55874">
    <property type="entry name" value="ATPase domain of HSP90 chaperone/DNA topoisomerase II/histidine kinase"/>
    <property type="match status" value="1"/>
</dbReference>
<evidence type="ECO:0000256" key="4">
    <source>
        <dbReference type="SAM" id="Coils"/>
    </source>
</evidence>
<dbReference type="InterPro" id="IPR011622">
    <property type="entry name" value="7TMR_DISM_rcpt_extracell_dom2"/>
</dbReference>
<dbReference type="InterPro" id="IPR036097">
    <property type="entry name" value="HisK_dim/P_sf"/>
</dbReference>
<feature type="transmembrane region" description="Helical" evidence="5">
    <location>
        <begin position="323"/>
        <end position="342"/>
    </location>
</feature>
<keyword evidence="5" id="KW-0812">Transmembrane</keyword>
<evidence type="ECO:0000256" key="1">
    <source>
        <dbReference type="ARBA" id="ARBA00000085"/>
    </source>
</evidence>
<feature type="chain" id="PRO_5013904415" description="histidine kinase" evidence="6">
    <location>
        <begin position="21"/>
        <end position="704"/>
    </location>
</feature>
<feature type="transmembrane region" description="Helical" evidence="5">
    <location>
        <begin position="295"/>
        <end position="316"/>
    </location>
</feature>
<dbReference type="Gene3D" id="2.60.40.2380">
    <property type="match status" value="1"/>
</dbReference>
<dbReference type="PANTHER" id="PTHR43065:SF50">
    <property type="entry name" value="HISTIDINE KINASE"/>
    <property type="match status" value="1"/>
</dbReference>
<dbReference type="InterPro" id="IPR003594">
    <property type="entry name" value="HATPase_dom"/>
</dbReference>